<dbReference type="EMBL" id="FJOG01000011">
    <property type="protein sequence ID" value="CZR58158.1"/>
    <property type="molecule type" value="Genomic_DNA"/>
</dbReference>
<keyword evidence="3" id="KW-1185">Reference proteome</keyword>
<proteinExistence type="predicted"/>
<name>A0A1L7WZG5_9HELO</name>
<sequence>MFSFRVSCPGGQFSTAQGTARRSQDIVKQQRLELSHTVNSVCRSSLIMPNCKRPCKQLQSPPISQPRRRTHELLICTQSTEIRYGVVFIYTSLMMLGSPRYEAVPRKPVPSNGQIKTEPNFSDTVREVNNNDKSFAPQRLDASWGTRILRAFWDLIFAAIALLFTIFGFLVYRNDGKPPVPGSQAAAVVSVAKYGPTMFSILFAAIAGGAMKAIATWRIQKGSTIGFIEQLLGSNTISGALITQVQLRAFNILGLILVVLWCLSPLGSQASLRVVSVRRSFPSDVTSLKALDTFAGYELGSAEGESEALTTVRAPFTAAMMSASLLKNRNQDLWGNIRIPAIERLVVFDESTTWLDIPDPTSVEYHSLVGAPLTGLESTGTGSTTFTLSGSYLNVTCGVLEPQATSTNFTASNVTKPGGNTDCTWGLGSASGVHLQIAMSEPCAEVNVTDLRINNGTRDARKLIWESFNIDGTENNQYTRAECELHTTYVDVNMTCVGSTCSPASVRRSPRPPRDGNWTVFDFGNGWLDQRGFLSLWSEFFPNVVVSAGLVPMISYIVDPYNAITSQNTTNTYLVGRTVFEMGLAQMLNAQLVIGISPSDITGGFNPARTNTTLFGDRIMDISATTLVEQDIVHCDRNWLGVLVFTSLTLFLVAVAAAILRLTTLVPDILGTLSLGMLDNQCRNLAGNSTWSGNERAVKMRKAKVRLGDVRPDSKVGQIALAFPSESAAMVQRRRIYR</sequence>
<feature type="transmembrane region" description="Helical" evidence="1">
    <location>
        <begin position="151"/>
        <end position="172"/>
    </location>
</feature>
<evidence type="ECO:0000313" key="3">
    <source>
        <dbReference type="Proteomes" id="UP000184330"/>
    </source>
</evidence>
<feature type="transmembrane region" description="Helical" evidence="1">
    <location>
        <begin position="192"/>
        <end position="211"/>
    </location>
</feature>
<evidence type="ECO:0000256" key="1">
    <source>
        <dbReference type="SAM" id="Phobius"/>
    </source>
</evidence>
<keyword evidence="1" id="KW-0472">Membrane</keyword>
<feature type="transmembrane region" description="Helical" evidence="1">
    <location>
        <begin position="249"/>
        <end position="267"/>
    </location>
</feature>
<evidence type="ECO:0000313" key="2">
    <source>
        <dbReference type="EMBL" id="CZR58158.1"/>
    </source>
</evidence>
<dbReference type="STRING" id="576137.A0A1L7WZG5"/>
<feature type="transmembrane region" description="Helical" evidence="1">
    <location>
        <begin position="639"/>
        <end position="660"/>
    </location>
</feature>
<keyword evidence="1" id="KW-0812">Transmembrane</keyword>
<organism evidence="2 3">
    <name type="scientific">Phialocephala subalpina</name>
    <dbReference type="NCBI Taxonomy" id="576137"/>
    <lineage>
        <taxon>Eukaryota</taxon>
        <taxon>Fungi</taxon>
        <taxon>Dikarya</taxon>
        <taxon>Ascomycota</taxon>
        <taxon>Pezizomycotina</taxon>
        <taxon>Leotiomycetes</taxon>
        <taxon>Helotiales</taxon>
        <taxon>Mollisiaceae</taxon>
        <taxon>Phialocephala</taxon>
        <taxon>Phialocephala fortinii species complex</taxon>
    </lineage>
</organism>
<accession>A0A1L7WZG5</accession>
<dbReference type="OrthoDB" id="3692311at2759"/>
<protein>
    <submittedName>
        <fullName evidence="2">Uncharacterized protein</fullName>
    </submittedName>
</protein>
<dbReference type="AlphaFoldDB" id="A0A1L7WZG5"/>
<keyword evidence="1" id="KW-1133">Transmembrane helix</keyword>
<gene>
    <name evidence="2" type="ORF">PAC_08049</name>
</gene>
<reference evidence="2 3" key="1">
    <citation type="submission" date="2016-03" db="EMBL/GenBank/DDBJ databases">
        <authorList>
            <person name="Ploux O."/>
        </authorList>
    </citation>
    <scope>NUCLEOTIDE SEQUENCE [LARGE SCALE GENOMIC DNA]</scope>
    <source>
        <strain evidence="2 3">UAMH 11012</strain>
    </source>
</reference>
<dbReference type="Proteomes" id="UP000184330">
    <property type="component" value="Unassembled WGS sequence"/>
</dbReference>